<dbReference type="PANTHER" id="PTHR31973:SF187">
    <property type="entry name" value="MUTATOR TRANSPOSASE MUDRA PROTEIN"/>
    <property type="match status" value="1"/>
</dbReference>
<dbReference type="Pfam" id="PF10551">
    <property type="entry name" value="MULE"/>
    <property type="match status" value="1"/>
</dbReference>
<dbReference type="InterPro" id="IPR007527">
    <property type="entry name" value="Znf_SWIM"/>
</dbReference>
<dbReference type="RefSeq" id="XP_035543626.1">
    <property type="nucleotide sequence ID" value="XM_035687733.1"/>
</dbReference>
<evidence type="ECO:0000259" key="6">
    <source>
        <dbReference type="PROSITE" id="PS50158"/>
    </source>
</evidence>
<evidence type="ECO:0000256" key="5">
    <source>
        <dbReference type="SAM" id="MobiDB-lite"/>
    </source>
</evidence>
<reference evidence="9" key="1">
    <citation type="submission" date="2025-08" db="UniProtKB">
        <authorList>
            <consortium name="RefSeq"/>
        </authorList>
    </citation>
    <scope>IDENTIFICATION</scope>
    <source>
        <tissue evidence="9">Leaves</tissue>
    </source>
</reference>
<dbReference type="InterPro" id="IPR058594">
    <property type="entry name" value="PB1-like_dom_pln"/>
</dbReference>
<keyword evidence="8" id="KW-1185">Reference proteome</keyword>
<feature type="compositionally biased region" description="Basic and acidic residues" evidence="5">
    <location>
        <begin position="198"/>
        <end position="209"/>
    </location>
</feature>
<dbReference type="PANTHER" id="PTHR31973">
    <property type="entry name" value="POLYPROTEIN, PUTATIVE-RELATED"/>
    <property type="match status" value="1"/>
</dbReference>
<gene>
    <name evidence="9" type="primary">LOC118347701</name>
</gene>
<sequence>MVTRNFLFQVHHGGIIDRRQNGEYVGGKTDMYHEPYDEDQLSWIEIQTIMAKYGYHPGDLVYYRHPSLRMHNGLKLLTSDHDVLSMVAALQDQQVAHLYLVSHSRTSVHQSSLHDHHVEEDVSEDEEEAKARRLGLNDPFWKEVLSSEDELYDIDVNTVGTSRSKPAQPRSKGVESQVTVDDKEPQSSSDAEDEEDEGRNQDRSGPRWPEEDDIGDCSDMTPSDVLQSPVHSGDEGHHDFKFPEFQAVDLEKSKISVGMKFGSTAQFRETIRRLNLNIGKSIKFAKNDGDRVTVVCNTPKCPYRVYGFWIRGQQTFQIKSINPRHDCSRSYKNPIVTSSWIADKMMPLFISQPNVPIKALADEIKRKWGVEVPKMKLYRARAKAQFTIFGSHREQYAKVWDYCETLKQRNQGSCLLVRVERIAPELPPIFQRMYVGLAACREGFKAGCRPLIGLDGCFLKGPFKGQLLCAVGRDANDNMYPIAMAIVEAELKDSWGWFIETLISDLGQQPEGGWTFISDRQKGLKPAMEELVPYNDSRICVRHLYANFRDAGHRGVALKEKLWQAATAYTKRDFERAMEELKALSQPAYDYLKVIDPSQWSRAWFNTFSKSDLVVNNLSECFNAYILQARDKPIVTMVETIRKKLMARYQLKREAISKWENTITPQIVAKLELMHDLSIYCTPTYAGCGQFEVNNAGRQYVVDLEKRTCSCLRWDITGIPCPHAYTCIVYSDQDPKGYVHHYYSVEMWRAAYEPLIYPMPSEDQWLTTTYEKPTAPEVRKQPGRPKKHRRRNEDDRQGANKLRKTGVHMTCSRCNQVGHNKRKCPRGNAGTPSSTSAAEFQAPSFPDEQVISQPPMSEPSQPTTQSMQTGNAPPSSLSQATWQTSPTVQTPLSETSQAGQSNQLQVNMGRVKMLAKRPPRRRSARLGGHHSQTSTRRPVFVDLDVDTSNPAQGRLCSWGNPGRGGMQFRVGQLPPKPQVPPAKANASVQKGKNVESSSRVERMNEDKKGKQKRPNWQY</sequence>
<evidence type="ECO:0000313" key="9">
    <source>
        <dbReference type="RefSeq" id="XP_035543626.1"/>
    </source>
</evidence>
<dbReference type="GeneID" id="118347701"/>
<dbReference type="Pfam" id="PF26130">
    <property type="entry name" value="PB1-like"/>
    <property type="match status" value="1"/>
</dbReference>
<dbReference type="GO" id="GO:0003676">
    <property type="term" value="F:nucleic acid binding"/>
    <property type="evidence" value="ECO:0007669"/>
    <property type="project" value="InterPro"/>
</dbReference>
<name>A0A6P9E8I0_JUGRE</name>
<keyword evidence="3" id="KW-0862">Zinc</keyword>
<dbReference type="InParanoid" id="A0A6P9E8I0"/>
<feature type="compositionally biased region" description="Basic residues" evidence="5">
    <location>
        <begin position="1009"/>
        <end position="1018"/>
    </location>
</feature>
<evidence type="ECO:0000256" key="1">
    <source>
        <dbReference type="ARBA" id="ARBA00022723"/>
    </source>
</evidence>
<dbReference type="PROSITE" id="PS50158">
    <property type="entry name" value="ZF_CCHC"/>
    <property type="match status" value="1"/>
</dbReference>
<evidence type="ECO:0000259" key="7">
    <source>
        <dbReference type="PROSITE" id="PS50966"/>
    </source>
</evidence>
<dbReference type="Pfam" id="PF04434">
    <property type="entry name" value="SWIM"/>
    <property type="match status" value="1"/>
</dbReference>
<feature type="compositionally biased region" description="Basic residues" evidence="5">
    <location>
        <begin position="913"/>
        <end position="928"/>
    </location>
</feature>
<feature type="region of interest" description="Disordered" evidence="5">
    <location>
        <begin position="160"/>
        <end position="238"/>
    </location>
</feature>
<feature type="compositionally biased region" description="Basic residues" evidence="5">
    <location>
        <begin position="781"/>
        <end position="790"/>
    </location>
</feature>
<feature type="region of interest" description="Disordered" evidence="5">
    <location>
        <begin position="770"/>
        <end position="936"/>
    </location>
</feature>
<dbReference type="AlphaFoldDB" id="A0A6P9E8I0"/>
<proteinExistence type="predicted"/>
<dbReference type="GO" id="GO:0008270">
    <property type="term" value="F:zinc ion binding"/>
    <property type="evidence" value="ECO:0007669"/>
    <property type="project" value="UniProtKB-KW"/>
</dbReference>
<dbReference type="KEGG" id="jre:118347701"/>
<evidence type="ECO:0000256" key="4">
    <source>
        <dbReference type="PROSITE-ProRule" id="PRU00047"/>
    </source>
</evidence>
<evidence type="ECO:0000313" key="8">
    <source>
        <dbReference type="Proteomes" id="UP000235220"/>
    </source>
</evidence>
<feature type="compositionally biased region" description="Polar residues" evidence="5">
    <location>
        <begin position="220"/>
        <end position="230"/>
    </location>
</feature>
<dbReference type="Proteomes" id="UP000235220">
    <property type="component" value="Chromosome 2"/>
</dbReference>
<organism evidence="8 9">
    <name type="scientific">Juglans regia</name>
    <name type="common">English walnut</name>
    <dbReference type="NCBI Taxonomy" id="51240"/>
    <lineage>
        <taxon>Eukaryota</taxon>
        <taxon>Viridiplantae</taxon>
        <taxon>Streptophyta</taxon>
        <taxon>Embryophyta</taxon>
        <taxon>Tracheophyta</taxon>
        <taxon>Spermatophyta</taxon>
        <taxon>Magnoliopsida</taxon>
        <taxon>eudicotyledons</taxon>
        <taxon>Gunneridae</taxon>
        <taxon>Pentapetalae</taxon>
        <taxon>rosids</taxon>
        <taxon>fabids</taxon>
        <taxon>Fagales</taxon>
        <taxon>Juglandaceae</taxon>
        <taxon>Juglans</taxon>
    </lineage>
</organism>
<dbReference type="SMART" id="SM00575">
    <property type="entry name" value="ZnF_PMZ"/>
    <property type="match status" value="1"/>
</dbReference>
<keyword evidence="1" id="KW-0479">Metal-binding</keyword>
<dbReference type="PROSITE" id="PS50966">
    <property type="entry name" value="ZF_SWIM"/>
    <property type="match status" value="1"/>
</dbReference>
<feature type="region of interest" description="Disordered" evidence="5">
    <location>
        <begin position="109"/>
        <end position="130"/>
    </location>
</feature>
<feature type="compositionally biased region" description="Basic and acidic residues" evidence="5">
    <location>
        <begin position="998"/>
        <end position="1008"/>
    </location>
</feature>
<dbReference type="InterPro" id="IPR018289">
    <property type="entry name" value="MULE_transposase_dom"/>
</dbReference>
<dbReference type="InterPro" id="IPR004332">
    <property type="entry name" value="Transposase_MuDR"/>
</dbReference>
<feature type="domain" description="SWIM-type" evidence="7">
    <location>
        <begin position="700"/>
        <end position="732"/>
    </location>
</feature>
<feature type="compositionally biased region" description="Polar residues" evidence="5">
    <location>
        <begin position="850"/>
        <end position="906"/>
    </location>
</feature>
<feature type="domain" description="CCHC-type" evidence="6">
    <location>
        <begin position="811"/>
        <end position="826"/>
    </location>
</feature>
<evidence type="ECO:0000256" key="2">
    <source>
        <dbReference type="ARBA" id="ARBA00022771"/>
    </source>
</evidence>
<keyword evidence="2 4" id="KW-0863">Zinc-finger</keyword>
<accession>A0A6P9E8I0</accession>
<dbReference type="InterPro" id="IPR006564">
    <property type="entry name" value="Znf_PMZ"/>
</dbReference>
<feature type="region of interest" description="Disordered" evidence="5">
    <location>
        <begin position="971"/>
        <end position="1018"/>
    </location>
</feature>
<evidence type="ECO:0000256" key="3">
    <source>
        <dbReference type="ARBA" id="ARBA00022833"/>
    </source>
</evidence>
<dbReference type="Pfam" id="PF03108">
    <property type="entry name" value="DBD_Tnp_Mut"/>
    <property type="match status" value="1"/>
</dbReference>
<dbReference type="OrthoDB" id="1683089at2759"/>
<feature type="compositionally biased region" description="Polar residues" evidence="5">
    <location>
        <begin position="986"/>
        <end position="997"/>
    </location>
</feature>
<dbReference type="InterPro" id="IPR001878">
    <property type="entry name" value="Znf_CCHC"/>
</dbReference>
<protein>
    <submittedName>
        <fullName evidence="9">Uncharacterized protein LOC118347701</fullName>
    </submittedName>
</protein>